<sequence length="610" mass="64418">MIPAQRERPHAGAADNDPLALLAAILATDSRGTIVFSAKGELLLANAAVGAALVAQWHGFGSSADWARARDQARRTGSAPVALTPGLSGELSLVAPDDSQAGWYLLRLAEDAGESEAALRAGRIAAMAHDLRAPLQSLMIAADTLAGQPGGDARAAEIGALAQLALDQMRNLLETARMDEVSAHVEPVETFDLTALVRDMARLLDPICRRSDNHIVLEIPERPHWHRGAPHLIRAVLQNLITNANRFNMNGPVTVRLRLDPSESEAEPVVTLEVEDVGPGLSDAERQLLLKPRRSLSPSASAGGYGMGLGIVSRAVSRLRGKITAEPGEERGTLFRISFPLGIAQGPDDTAAPAAGNPVSLAGLKILVVEDNPVNLAILLRTLADAGAGAEGVTSGQDALNRITATGSGFDLILLDITLPDIDGIEVARRVRAAETGDESILIVGLTAHVRAVVHGSGLAAGMNHILIKPVSPSELRRALRALWDGVRPRQQDHKQGREVDMMLNERLVEELVDEMGREASLSFMRQALAEAREVLAVFRSGGDDAHIRHRIHSAIGSAGLTGLAGVEYGLRRLQGDARAGTRSDEAAALAADMIDKTGAQLEKLASAAG</sequence>
<gene>
    <name evidence="7" type="primary">evgS</name>
    <name evidence="7" type="ORF">XINFAN_00514</name>
</gene>
<proteinExistence type="predicted"/>
<dbReference type="InterPro" id="IPR036890">
    <property type="entry name" value="HATPase_C_sf"/>
</dbReference>
<feature type="modified residue" description="4-aspartylphosphate" evidence="4">
    <location>
        <position position="416"/>
    </location>
</feature>
<feature type="domain" description="Response regulatory" evidence="6">
    <location>
        <begin position="365"/>
        <end position="484"/>
    </location>
</feature>
<dbReference type="InterPro" id="IPR011006">
    <property type="entry name" value="CheY-like_superfamily"/>
</dbReference>
<dbReference type="InterPro" id="IPR036097">
    <property type="entry name" value="HisK_dim/P_sf"/>
</dbReference>
<dbReference type="OrthoDB" id="5292887at2"/>
<dbReference type="InterPro" id="IPR003594">
    <property type="entry name" value="HATPase_dom"/>
</dbReference>
<dbReference type="Gene3D" id="3.40.50.2300">
    <property type="match status" value="1"/>
</dbReference>
<dbReference type="GO" id="GO:0005886">
    <property type="term" value="C:plasma membrane"/>
    <property type="evidence" value="ECO:0007669"/>
    <property type="project" value="UniProtKB-SubCell"/>
</dbReference>
<accession>A0A3P5WPH3</accession>
<evidence type="ECO:0000256" key="3">
    <source>
        <dbReference type="ARBA" id="ARBA00022553"/>
    </source>
</evidence>
<dbReference type="SUPFAM" id="SSF52172">
    <property type="entry name" value="CheY-like"/>
    <property type="match status" value="1"/>
</dbReference>
<evidence type="ECO:0000259" key="5">
    <source>
        <dbReference type="PROSITE" id="PS50109"/>
    </source>
</evidence>
<dbReference type="GO" id="GO:0000155">
    <property type="term" value="F:phosphorelay sensor kinase activity"/>
    <property type="evidence" value="ECO:0007669"/>
    <property type="project" value="InterPro"/>
</dbReference>
<dbReference type="PROSITE" id="PS50110">
    <property type="entry name" value="RESPONSE_REGULATORY"/>
    <property type="match status" value="1"/>
</dbReference>
<dbReference type="EMBL" id="UXAW01000034">
    <property type="protein sequence ID" value="VDC21150.1"/>
    <property type="molecule type" value="Genomic_DNA"/>
</dbReference>
<dbReference type="RefSeq" id="WP_124084954.1">
    <property type="nucleotide sequence ID" value="NZ_UXAW01000034.1"/>
</dbReference>
<keyword evidence="3 4" id="KW-0597">Phosphoprotein</keyword>
<dbReference type="CDD" id="cd00082">
    <property type="entry name" value="HisKA"/>
    <property type="match status" value="1"/>
</dbReference>
<evidence type="ECO:0000256" key="2">
    <source>
        <dbReference type="ARBA" id="ARBA00012438"/>
    </source>
</evidence>
<feature type="domain" description="Histidine kinase" evidence="5">
    <location>
        <begin position="126"/>
        <end position="343"/>
    </location>
</feature>
<dbReference type="InterPro" id="IPR001789">
    <property type="entry name" value="Sig_transdc_resp-reg_receiver"/>
</dbReference>
<dbReference type="SMART" id="SM00448">
    <property type="entry name" value="REC"/>
    <property type="match status" value="1"/>
</dbReference>
<evidence type="ECO:0000256" key="4">
    <source>
        <dbReference type="PROSITE-ProRule" id="PRU00169"/>
    </source>
</evidence>
<dbReference type="AlphaFoldDB" id="A0A3P5WPH3"/>
<dbReference type="Pfam" id="PF00072">
    <property type="entry name" value="Response_reg"/>
    <property type="match status" value="1"/>
</dbReference>
<dbReference type="SUPFAM" id="SSF47384">
    <property type="entry name" value="Homodimeric domain of signal transducing histidine kinase"/>
    <property type="match status" value="1"/>
</dbReference>
<dbReference type="Gene3D" id="3.30.565.10">
    <property type="entry name" value="Histidine kinase-like ATPase, C-terminal domain"/>
    <property type="match status" value="1"/>
</dbReference>
<dbReference type="CDD" id="cd17546">
    <property type="entry name" value="REC_hyHK_CKI1_RcsC-like"/>
    <property type="match status" value="1"/>
</dbReference>
<dbReference type="SUPFAM" id="SSF47226">
    <property type="entry name" value="Histidine-containing phosphotransfer domain, HPT domain"/>
    <property type="match status" value="1"/>
</dbReference>
<dbReference type="EC" id="2.7.13.3" evidence="2"/>
<organism evidence="7 8">
    <name type="scientific">Pseudogemmobacter humi</name>
    <dbReference type="NCBI Taxonomy" id="2483812"/>
    <lineage>
        <taxon>Bacteria</taxon>
        <taxon>Pseudomonadati</taxon>
        <taxon>Pseudomonadota</taxon>
        <taxon>Alphaproteobacteria</taxon>
        <taxon>Rhodobacterales</taxon>
        <taxon>Paracoccaceae</taxon>
        <taxon>Pseudogemmobacter</taxon>
    </lineage>
</organism>
<keyword evidence="8" id="KW-1185">Reference proteome</keyword>
<dbReference type="InterPro" id="IPR004358">
    <property type="entry name" value="Sig_transdc_His_kin-like_C"/>
</dbReference>
<dbReference type="PANTHER" id="PTHR45339:SF6">
    <property type="entry name" value="SENSORY HISTIDINE PROTEIN KINASE"/>
    <property type="match status" value="1"/>
</dbReference>
<dbReference type="PRINTS" id="PR00344">
    <property type="entry name" value="BCTRLSENSOR"/>
</dbReference>
<protein>
    <recommendedName>
        <fullName evidence="2">histidine kinase</fullName>
        <ecNumber evidence="2">2.7.13.3</ecNumber>
    </recommendedName>
</protein>
<dbReference type="GO" id="GO:0005524">
    <property type="term" value="F:ATP binding"/>
    <property type="evidence" value="ECO:0007669"/>
    <property type="project" value="UniProtKB-KW"/>
</dbReference>
<reference evidence="7 8" key="1">
    <citation type="submission" date="2018-11" db="EMBL/GenBank/DDBJ databases">
        <authorList>
            <person name="Criscuolo A."/>
        </authorList>
    </citation>
    <scope>NUCLEOTIDE SEQUENCE [LARGE SCALE GENOMIC DNA]</scope>
    <source>
        <strain evidence="7">ACIP111625</strain>
    </source>
</reference>
<evidence type="ECO:0000256" key="1">
    <source>
        <dbReference type="ARBA" id="ARBA00000085"/>
    </source>
</evidence>
<evidence type="ECO:0000313" key="7">
    <source>
        <dbReference type="EMBL" id="VDC21150.1"/>
    </source>
</evidence>
<dbReference type="InterPro" id="IPR005467">
    <property type="entry name" value="His_kinase_dom"/>
</dbReference>
<dbReference type="InterPro" id="IPR036641">
    <property type="entry name" value="HPT_dom_sf"/>
</dbReference>
<dbReference type="SUPFAM" id="SSF55874">
    <property type="entry name" value="ATPase domain of HSP90 chaperone/DNA topoisomerase II/histidine kinase"/>
    <property type="match status" value="1"/>
</dbReference>
<dbReference type="Pfam" id="PF02518">
    <property type="entry name" value="HATPase_c"/>
    <property type="match status" value="1"/>
</dbReference>
<evidence type="ECO:0000259" key="6">
    <source>
        <dbReference type="PROSITE" id="PS50110"/>
    </source>
</evidence>
<dbReference type="SMART" id="SM00387">
    <property type="entry name" value="HATPase_c"/>
    <property type="match status" value="1"/>
</dbReference>
<comment type="catalytic activity">
    <reaction evidence="1">
        <text>ATP + protein L-histidine = ADP + protein N-phospho-L-histidine.</text>
        <dbReference type="EC" id="2.7.13.3"/>
    </reaction>
</comment>
<keyword evidence="7" id="KW-0808">Transferase</keyword>
<dbReference type="PROSITE" id="PS50109">
    <property type="entry name" value="HIS_KIN"/>
    <property type="match status" value="1"/>
</dbReference>
<dbReference type="InterPro" id="IPR003661">
    <property type="entry name" value="HisK_dim/P_dom"/>
</dbReference>
<dbReference type="Proteomes" id="UP000277498">
    <property type="component" value="Unassembled WGS sequence"/>
</dbReference>
<dbReference type="PANTHER" id="PTHR45339">
    <property type="entry name" value="HYBRID SIGNAL TRANSDUCTION HISTIDINE KINASE J"/>
    <property type="match status" value="1"/>
</dbReference>
<evidence type="ECO:0000313" key="8">
    <source>
        <dbReference type="Proteomes" id="UP000277498"/>
    </source>
</evidence>
<name>A0A3P5WPH3_9RHOB</name>